<feature type="compositionally biased region" description="Polar residues" evidence="8">
    <location>
        <begin position="544"/>
        <end position="553"/>
    </location>
</feature>
<protein>
    <recommendedName>
        <fullName evidence="13">Embryonic stem cell-specific 5-hydroxymethylcytosine-binding protein</fullName>
    </recommendedName>
</protein>
<evidence type="ECO:0000256" key="4">
    <source>
        <dbReference type="ARBA" id="ARBA00022801"/>
    </source>
</evidence>
<keyword evidence="6" id="KW-0238">DNA-binding</keyword>
<reference evidence="10 11" key="1">
    <citation type="journal article" date="2010" name="Nature">
        <title>Genome sequencing and analysis of the model grass Brachypodium distachyon.</title>
        <authorList>
            <consortium name="International Brachypodium Initiative"/>
        </authorList>
    </citation>
    <scope>NUCLEOTIDE SEQUENCE [LARGE SCALE GENOMIC DNA]</scope>
    <source>
        <strain evidence="10 11">Bd21</strain>
    </source>
</reference>
<feature type="region of interest" description="Disordered" evidence="8">
    <location>
        <begin position="536"/>
        <end position="560"/>
    </location>
</feature>
<dbReference type="GO" id="GO:0006508">
    <property type="term" value="P:proteolysis"/>
    <property type="evidence" value="ECO:0007669"/>
    <property type="project" value="UniProtKB-KW"/>
</dbReference>
<feature type="chain" id="PRO_5043158540" description="Embryonic stem cell-specific 5-hydroxymethylcytosine-binding protein" evidence="9">
    <location>
        <begin position="27"/>
        <end position="560"/>
    </location>
</feature>
<evidence type="ECO:0000313" key="11">
    <source>
        <dbReference type="EnsemblPlants" id="PNT63664"/>
    </source>
</evidence>
<accession>A0A2K2CNS1</accession>
<keyword evidence="3" id="KW-0227">DNA damage</keyword>
<reference evidence="11" key="3">
    <citation type="submission" date="2018-08" db="UniProtKB">
        <authorList>
            <consortium name="EnsemblPlants"/>
        </authorList>
    </citation>
    <scope>IDENTIFICATION</scope>
    <source>
        <strain evidence="11">cv. Bd21</strain>
    </source>
</reference>
<feature type="signal peptide" evidence="9">
    <location>
        <begin position="1"/>
        <end position="26"/>
    </location>
</feature>
<proteinExistence type="inferred from homology"/>
<dbReference type="GO" id="GO:0003697">
    <property type="term" value="F:single-stranded DNA binding"/>
    <property type="evidence" value="ECO:0007669"/>
    <property type="project" value="InterPro"/>
</dbReference>
<dbReference type="InterPro" id="IPR036590">
    <property type="entry name" value="SRAP-like"/>
</dbReference>
<evidence type="ECO:0000313" key="12">
    <source>
        <dbReference type="Proteomes" id="UP000008810"/>
    </source>
</evidence>
<evidence type="ECO:0000256" key="7">
    <source>
        <dbReference type="ARBA" id="ARBA00023239"/>
    </source>
</evidence>
<dbReference type="EnsemblPlants" id="PNT63664">
    <property type="protein sequence ID" value="PNT63664"/>
    <property type="gene ID" value="BRADI_4g19628v3"/>
</dbReference>
<evidence type="ECO:0000256" key="2">
    <source>
        <dbReference type="ARBA" id="ARBA00022670"/>
    </source>
</evidence>
<evidence type="ECO:0000313" key="10">
    <source>
        <dbReference type="EMBL" id="PNT63664.1"/>
    </source>
</evidence>
<dbReference type="InterPro" id="IPR003738">
    <property type="entry name" value="SRAP"/>
</dbReference>
<evidence type="ECO:0000256" key="6">
    <source>
        <dbReference type="ARBA" id="ARBA00023125"/>
    </source>
</evidence>
<dbReference type="OrthoDB" id="2111841at2759"/>
<keyword evidence="7" id="KW-0456">Lyase</keyword>
<evidence type="ECO:0000256" key="1">
    <source>
        <dbReference type="ARBA" id="ARBA00008136"/>
    </source>
</evidence>
<dbReference type="SUPFAM" id="SSF143081">
    <property type="entry name" value="BB1717-like"/>
    <property type="match status" value="1"/>
</dbReference>
<keyword evidence="2" id="KW-0645">Protease</keyword>
<dbReference type="GO" id="GO:0016829">
    <property type="term" value="F:lyase activity"/>
    <property type="evidence" value="ECO:0007669"/>
    <property type="project" value="UniProtKB-KW"/>
</dbReference>
<dbReference type="EMBL" id="CM000883">
    <property type="protein sequence ID" value="PNT63664.1"/>
    <property type="molecule type" value="Genomic_DNA"/>
</dbReference>
<gene>
    <name evidence="11" type="primary">LOC100828822</name>
    <name evidence="10" type="ORF">BRADI_4g19628v3</name>
</gene>
<evidence type="ECO:0008006" key="13">
    <source>
        <dbReference type="Google" id="ProtNLM"/>
    </source>
</evidence>
<keyword evidence="9" id="KW-0732">Signal</keyword>
<feature type="compositionally biased region" description="Low complexity" evidence="8">
    <location>
        <begin position="47"/>
        <end position="56"/>
    </location>
</feature>
<organism evidence="10">
    <name type="scientific">Brachypodium distachyon</name>
    <name type="common">Purple false brome</name>
    <name type="synonym">Trachynia distachya</name>
    <dbReference type="NCBI Taxonomy" id="15368"/>
    <lineage>
        <taxon>Eukaryota</taxon>
        <taxon>Viridiplantae</taxon>
        <taxon>Streptophyta</taxon>
        <taxon>Embryophyta</taxon>
        <taxon>Tracheophyta</taxon>
        <taxon>Spermatophyta</taxon>
        <taxon>Magnoliopsida</taxon>
        <taxon>Liliopsida</taxon>
        <taxon>Poales</taxon>
        <taxon>Poaceae</taxon>
        <taxon>BOP clade</taxon>
        <taxon>Pooideae</taxon>
        <taxon>Stipodae</taxon>
        <taxon>Brachypodieae</taxon>
        <taxon>Brachypodium</taxon>
    </lineage>
</organism>
<dbReference type="Gramene" id="PNT63664">
    <property type="protein sequence ID" value="PNT63664"/>
    <property type="gene ID" value="BRADI_4g19628v3"/>
</dbReference>
<sequence length="560" mass="61446">MREERNKSTVLLLIFLPAAAPPLSLSRCRCGPATLSLPDVAPPPPSLSSCRRSPSSQDGRSSCPHHRRAPVGYARRSCRWPRITSPLRPSELCKRILRIRVPFPHPNTGLAAALGAPTPKSQTQAAKDSVLVRGNSKSKMCGRARCTLSPAQIARAFGFPTTGAAGGGDGGGGAGAAGGGDAPAVPTLQMDRFRPSYNVSPGAYLPVGVRARTVDGDGGREGEGELEPVIQCMKWGLVPSFTSKTEKPDHFRMFNARSESIKERASFRRLVPKNRGLVAVEGFYEWKKDGSKKQPYYIHFQDQRPLVFAALFDTWKNSEGETLHTFSILTTCASTSLKWLHDRMPVILGDNNSVNAWLNNGSVKLEEITVPYEGADLVWYPVTTAMGKTSFNGLECIQEVKLRPSEKPISEFFTKKAAVNCQGIKPEKTSREITESQVFRTAKEECDESEENQLDKTDKQQPAENQEAACVVKDEPATLELQTFHPAQIIEKEAVTVPDDANQKDDLFRTKRKIEDTEVNAEVKTQKSCRSTILPVKKKEKGAKSSSDGQASLLSFFAKK</sequence>
<evidence type="ECO:0000256" key="3">
    <source>
        <dbReference type="ARBA" id="ARBA00022763"/>
    </source>
</evidence>
<dbReference type="Pfam" id="PF02586">
    <property type="entry name" value="SRAP"/>
    <property type="match status" value="1"/>
</dbReference>
<evidence type="ECO:0000256" key="5">
    <source>
        <dbReference type="ARBA" id="ARBA00023124"/>
    </source>
</evidence>
<keyword evidence="4" id="KW-0378">Hydrolase</keyword>
<name>A0A2K2CNS1_BRADI</name>
<keyword evidence="12" id="KW-1185">Reference proteome</keyword>
<dbReference type="PANTHER" id="PTHR13604">
    <property type="entry name" value="DC12-RELATED"/>
    <property type="match status" value="1"/>
</dbReference>
<dbReference type="Gene3D" id="3.90.1680.10">
    <property type="entry name" value="SOS response associated peptidase-like"/>
    <property type="match status" value="1"/>
</dbReference>
<dbReference type="PANTHER" id="PTHR13604:SF0">
    <property type="entry name" value="ABASIC SITE PROCESSING PROTEIN HMCES"/>
    <property type="match status" value="1"/>
</dbReference>
<dbReference type="Proteomes" id="UP000008810">
    <property type="component" value="Chromosome 4"/>
</dbReference>
<dbReference type="GO" id="GO:0106300">
    <property type="term" value="P:protein-DNA covalent cross-linking repair"/>
    <property type="evidence" value="ECO:0007669"/>
    <property type="project" value="InterPro"/>
</dbReference>
<keyword evidence="5" id="KW-0190">Covalent protein-DNA linkage</keyword>
<dbReference type="AlphaFoldDB" id="A0A2K2CNS1"/>
<evidence type="ECO:0000256" key="8">
    <source>
        <dbReference type="SAM" id="MobiDB-lite"/>
    </source>
</evidence>
<feature type="region of interest" description="Disordered" evidence="8">
    <location>
        <begin position="41"/>
        <end position="68"/>
    </location>
</feature>
<feature type="region of interest" description="Disordered" evidence="8">
    <location>
        <begin position="441"/>
        <end position="465"/>
    </location>
</feature>
<dbReference type="STRING" id="15368.A0A2K2CNS1"/>
<dbReference type="GO" id="GO:0008233">
    <property type="term" value="F:peptidase activity"/>
    <property type="evidence" value="ECO:0007669"/>
    <property type="project" value="UniProtKB-KW"/>
</dbReference>
<evidence type="ECO:0000256" key="9">
    <source>
        <dbReference type="SAM" id="SignalP"/>
    </source>
</evidence>
<dbReference type="ExpressionAtlas" id="A0A2K2CNS1">
    <property type="expression patterns" value="baseline and differential"/>
</dbReference>
<reference evidence="10" key="2">
    <citation type="submission" date="2017-06" db="EMBL/GenBank/DDBJ databases">
        <title>WGS assembly of Brachypodium distachyon.</title>
        <authorList>
            <consortium name="The International Brachypodium Initiative"/>
            <person name="Lucas S."/>
            <person name="Harmon-Smith M."/>
            <person name="Lail K."/>
            <person name="Tice H."/>
            <person name="Grimwood J."/>
            <person name="Bruce D."/>
            <person name="Barry K."/>
            <person name="Shu S."/>
            <person name="Lindquist E."/>
            <person name="Wang M."/>
            <person name="Pitluck S."/>
            <person name="Vogel J.P."/>
            <person name="Garvin D.F."/>
            <person name="Mockler T.C."/>
            <person name="Schmutz J."/>
            <person name="Rokhsar D."/>
            <person name="Bevan M.W."/>
        </authorList>
    </citation>
    <scope>NUCLEOTIDE SEQUENCE</scope>
    <source>
        <strain evidence="10">Bd21</strain>
    </source>
</reference>
<comment type="similarity">
    <text evidence="1">Belongs to the SOS response-associated peptidase family.</text>
</comment>